<dbReference type="PROSITE" id="PS52016">
    <property type="entry name" value="TONB_DEPENDENT_REC_3"/>
    <property type="match status" value="1"/>
</dbReference>
<evidence type="ECO:0000256" key="4">
    <source>
        <dbReference type="ARBA" id="ARBA00022692"/>
    </source>
</evidence>
<organism evidence="10 11">
    <name type="scientific">Elizabethkingia anophelis NUHP1</name>
    <dbReference type="NCBI Taxonomy" id="1338011"/>
    <lineage>
        <taxon>Bacteria</taxon>
        <taxon>Pseudomonadati</taxon>
        <taxon>Bacteroidota</taxon>
        <taxon>Flavobacteriia</taxon>
        <taxon>Flavobacteriales</taxon>
        <taxon>Weeksellaceae</taxon>
        <taxon>Elizabethkingia</taxon>
    </lineage>
</organism>
<keyword evidence="7 8" id="KW-0998">Cell outer membrane</keyword>
<dbReference type="GO" id="GO:0009279">
    <property type="term" value="C:cell outer membrane"/>
    <property type="evidence" value="ECO:0007669"/>
    <property type="project" value="UniProtKB-SubCell"/>
</dbReference>
<dbReference type="Gene3D" id="2.170.130.10">
    <property type="entry name" value="TonB-dependent receptor, plug domain"/>
    <property type="match status" value="1"/>
</dbReference>
<dbReference type="InterPro" id="IPR036942">
    <property type="entry name" value="Beta-barrel_TonB_sf"/>
</dbReference>
<dbReference type="InterPro" id="IPR012910">
    <property type="entry name" value="Plug_dom"/>
</dbReference>
<protein>
    <submittedName>
        <fullName evidence="10">TonB-dependent receptor</fullName>
    </submittedName>
</protein>
<evidence type="ECO:0000259" key="9">
    <source>
        <dbReference type="Pfam" id="PF07715"/>
    </source>
</evidence>
<dbReference type="AlphaFoldDB" id="A0A077EBB2"/>
<evidence type="ECO:0000256" key="8">
    <source>
        <dbReference type="PROSITE-ProRule" id="PRU01360"/>
    </source>
</evidence>
<dbReference type="eggNOG" id="COG4206">
    <property type="taxonomic scope" value="Bacteria"/>
</dbReference>
<feature type="domain" description="TonB-dependent receptor plug" evidence="9">
    <location>
        <begin position="58"/>
        <end position="147"/>
    </location>
</feature>
<comment type="similarity">
    <text evidence="8">Belongs to the TonB-dependent receptor family.</text>
</comment>
<evidence type="ECO:0000313" key="10">
    <source>
        <dbReference type="EMBL" id="AIL44732.1"/>
    </source>
</evidence>
<evidence type="ECO:0000313" key="11">
    <source>
        <dbReference type="Proteomes" id="UP000028933"/>
    </source>
</evidence>
<dbReference type="STRING" id="1338011.BD94_0957"/>
<evidence type="ECO:0000256" key="2">
    <source>
        <dbReference type="ARBA" id="ARBA00022448"/>
    </source>
</evidence>
<dbReference type="Proteomes" id="UP000028933">
    <property type="component" value="Chromosome"/>
</dbReference>
<dbReference type="InterPro" id="IPR037066">
    <property type="entry name" value="Plug_dom_sf"/>
</dbReference>
<evidence type="ECO:0000256" key="6">
    <source>
        <dbReference type="ARBA" id="ARBA00023136"/>
    </source>
</evidence>
<dbReference type="PANTHER" id="PTHR30069:SF29">
    <property type="entry name" value="HEMOGLOBIN AND HEMOGLOBIN-HAPTOGLOBIN-BINDING PROTEIN 1-RELATED"/>
    <property type="match status" value="1"/>
</dbReference>
<reference evidence="10" key="1">
    <citation type="journal article" date="2013" name="Lancet">
        <title>First case of E anophelis outbreak in an intensive-care unit.</title>
        <authorList>
            <person name="Teo J."/>
            <person name="Tan S.Y."/>
            <person name="Tay M."/>
            <person name="Ding Y."/>
            <person name="Kjelleberg S."/>
            <person name="Givskov M."/>
            <person name="Lin R.T."/>
            <person name="Yang L."/>
        </authorList>
    </citation>
    <scope>NUCLEOTIDE SEQUENCE [LARGE SCALE GENOMIC DNA]</scope>
    <source>
        <strain evidence="10">NUHP1</strain>
    </source>
</reference>
<dbReference type="GO" id="GO:0015344">
    <property type="term" value="F:siderophore uptake transmembrane transporter activity"/>
    <property type="evidence" value="ECO:0007669"/>
    <property type="project" value="TreeGrafter"/>
</dbReference>
<dbReference type="KEGG" id="eao:BD94_0957"/>
<name>A0A077EBB2_9FLAO</name>
<dbReference type="GO" id="GO:0044718">
    <property type="term" value="P:siderophore transmembrane transport"/>
    <property type="evidence" value="ECO:0007669"/>
    <property type="project" value="TreeGrafter"/>
</dbReference>
<evidence type="ECO:0000256" key="3">
    <source>
        <dbReference type="ARBA" id="ARBA00022452"/>
    </source>
</evidence>
<dbReference type="PANTHER" id="PTHR30069">
    <property type="entry name" value="TONB-DEPENDENT OUTER MEMBRANE RECEPTOR"/>
    <property type="match status" value="1"/>
</dbReference>
<dbReference type="EMBL" id="CP007547">
    <property type="protein sequence ID" value="AIL44732.1"/>
    <property type="molecule type" value="Genomic_DNA"/>
</dbReference>
<keyword evidence="5" id="KW-0732">Signal</keyword>
<accession>A0A077EBB2</accession>
<comment type="subcellular location">
    <subcellularLocation>
        <location evidence="1 8">Cell outer membrane</location>
        <topology evidence="1 8">Multi-pass membrane protein</topology>
    </subcellularLocation>
</comment>
<dbReference type="InterPro" id="IPR039426">
    <property type="entry name" value="TonB-dep_rcpt-like"/>
</dbReference>
<keyword evidence="10" id="KW-0675">Receptor</keyword>
<evidence type="ECO:0000256" key="5">
    <source>
        <dbReference type="ARBA" id="ARBA00022729"/>
    </source>
</evidence>
<keyword evidence="4 8" id="KW-0812">Transmembrane</keyword>
<proteinExistence type="inferred from homology"/>
<keyword evidence="6 8" id="KW-0472">Membrane</keyword>
<dbReference type="Pfam" id="PF07715">
    <property type="entry name" value="Plug"/>
    <property type="match status" value="1"/>
</dbReference>
<keyword evidence="2 8" id="KW-0813">Transport</keyword>
<evidence type="ECO:0000256" key="1">
    <source>
        <dbReference type="ARBA" id="ARBA00004571"/>
    </source>
</evidence>
<evidence type="ECO:0000256" key="7">
    <source>
        <dbReference type="ARBA" id="ARBA00023237"/>
    </source>
</evidence>
<gene>
    <name evidence="10" type="ORF">BD94_0957</name>
</gene>
<keyword evidence="3 8" id="KW-1134">Transmembrane beta strand</keyword>
<sequence length="677" mass="78384">MINVKPMLKRLHSFCLFLLLLIFAAGYTFGQKKDTTRIREVEAVDIFKKNSRTVIQPQKLTSDIIEKLNNNSVADALRYFSGVQIKDYGGVGGLKTVDIRSLGAQHVGVFYDGIPIGNAQNGIVDLGKFSLDDLEEITLYNGQKSDIFQPAKDFGSSGTIYLQPKKPVFRDSRTTNLAVRTKSGSIQTFNPSFRLEQKLSNSVSASFSGEYLDTDGIYKFRYYRKYPNGQIAYDTIAKRHDADVKAKRFETSINGDLKNGKWDLRAYAYLSNRGLPGAIVNGRFGDEGQRLKDANYFVQGSWMQKIFPKVQTQLKAKFAYDYNRYIDTLAPQRPKIDNQYIQREFYISSSTLYQINNNWDAAISADFQYNNMAANLYNFSYPKRYTTLLALATNYRWGRLKAQGSLLGTLVQNKVLQNAAPGDENKWTPALFINYQPFSQHEFYLKAFYKQVFRLPTFNEMYYKTLGMSLLKPEFTHQYDFGFTYRKNFSRGIVKNISLNVDGYYNDVTNKITSTFNGNMFIWMNLSLGKVEIIGTDVNLQSELELGQWRIRPLLTYTYQRARDFTDPKKSYYGHQIPYTPWNSGSFALMTEYKSWGLNYSFVYVGERYDSSQNNIQYNYLLPWYTHDLSVQKTFKLNKHQLKASLEVNNLFNQYYDVVLNYPMPGRNFRFILNFTL</sequence>
<dbReference type="SUPFAM" id="SSF56935">
    <property type="entry name" value="Porins"/>
    <property type="match status" value="1"/>
</dbReference>
<dbReference type="HOGENOM" id="CLU_026226_0_0_10"/>
<reference evidence="10" key="2">
    <citation type="journal article" date="2015" name="Genome Biol. Evol.">
        <title>Complete Genome Sequence and Transcriptomic Analysis of the Novel Pathogen Elizabethkingia anophelis in Response to Oxidative Stress.</title>
        <authorList>
            <person name="Li Y."/>
            <person name="Liu Y."/>
            <person name="Chew S.C."/>
            <person name="Tay M."/>
            <person name="Salido M.M."/>
            <person name="Teo J."/>
            <person name="Lauro F.M."/>
            <person name="Givskov M."/>
            <person name="Yang L."/>
        </authorList>
    </citation>
    <scope>NUCLEOTIDE SEQUENCE</scope>
    <source>
        <strain evidence="10">NUHP1</strain>
    </source>
</reference>
<dbReference type="Gene3D" id="2.40.170.20">
    <property type="entry name" value="TonB-dependent receptor, beta-barrel domain"/>
    <property type="match status" value="1"/>
</dbReference>